<dbReference type="PANTHER" id="PTHR21089">
    <property type="entry name" value="SHIKIMATE DEHYDROGENASE"/>
    <property type="match status" value="1"/>
</dbReference>
<dbReference type="GO" id="GO:0005829">
    <property type="term" value="C:cytosol"/>
    <property type="evidence" value="ECO:0007669"/>
    <property type="project" value="TreeGrafter"/>
</dbReference>
<name>A0A1G6BWV8_9HYPH</name>
<dbReference type="Gene3D" id="3.40.50.720">
    <property type="entry name" value="NAD(P)-binding Rossmann-like Domain"/>
    <property type="match status" value="1"/>
</dbReference>
<dbReference type="Gene3D" id="3.40.50.10860">
    <property type="entry name" value="Leucine Dehydrogenase, chain A, domain 1"/>
    <property type="match status" value="1"/>
</dbReference>
<dbReference type="InterPro" id="IPR036291">
    <property type="entry name" value="NAD(P)-bd_dom_sf"/>
</dbReference>
<keyword evidence="3" id="KW-0057">Aromatic amino acid biosynthesis</keyword>
<feature type="domain" description="Shikimate dehydrogenase substrate binding N-terminal" evidence="4">
    <location>
        <begin position="7"/>
        <end position="89"/>
    </location>
</feature>
<dbReference type="EMBL" id="FMXQ01000003">
    <property type="protein sequence ID" value="SDB25094.1"/>
    <property type="molecule type" value="Genomic_DNA"/>
</dbReference>
<dbReference type="InterPro" id="IPR022893">
    <property type="entry name" value="Shikimate_DH_fam"/>
</dbReference>
<evidence type="ECO:0000313" key="6">
    <source>
        <dbReference type="Proteomes" id="UP000199071"/>
    </source>
</evidence>
<evidence type="ECO:0000259" key="4">
    <source>
        <dbReference type="Pfam" id="PF08501"/>
    </source>
</evidence>
<evidence type="ECO:0000313" key="5">
    <source>
        <dbReference type="EMBL" id="SDB25094.1"/>
    </source>
</evidence>
<sequence>MRHIDMIGTPLDHARSPDLLNRSFRDRGEAITVVRRELAPDDLAAYAAGVRQDREAIGAIVTTPLKQAVLAHLDEQSTLVSLLGACNCIRFGEDGWVGVNFDGFGFVAAHAAIDGSGMGGKRVLLVGCGGAGSAIAASLVEEADIALTLCDIDHDRAAAFARRLVAFAPTARIATTLAPAGAFDLVINASTVGMHPGDPSPIPAETVASAGIVADIVTVPDTALKRLAADLNKPVLIGDAMVAGQIALFRRFLLGDARTERDALNTKEA</sequence>
<gene>
    <name evidence="5" type="ORF">SAMN02982931_01947</name>
</gene>
<evidence type="ECO:0000256" key="1">
    <source>
        <dbReference type="ARBA" id="ARBA00004871"/>
    </source>
</evidence>
<reference evidence="5 6" key="1">
    <citation type="submission" date="2016-10" db="EMBL/GenBank/DDBJ databases">
        <authorList>
            <person name="de Groot N.N."/>
        </authorList>
    </citation>
    <scope>NUCLEOTIDE SEQUENCE [LARGE SCALE GENOMIC DNA]</scope>
    <source>
        <strain evidence="5 6">ATCC 35022</strain>
    </source>
</reference>
<dbReference type="STRING" id="665467.SAMN02982931_01947"/>
<protein>
    <submittedName>
        <fullName evidence="5">Shikimate dehydrogenase</fullName>
    </submittedName>
</protein>
<dbReference type="RefSeq" id="WP_090876207.1">
    <property type="nucleotide sequence ID" value="NZ_FMXQ01000003.1"/>
</dbReference>
<dbReference type="PANTHER" id="PTHR21089:SF1">
    <property type="entry name" value="BIFUNCTIONAL 3-DEHYDROQUINATE DEHYDRATASE_SHIKIMATE DEHYDROGENASE, CHLOROPLASTIC"/>
    <property type="match status" value="1"/>
</dbReference>
<dbReference type="SUPFAM" id="SSF51735">
    <property type="entry name" value="NAD(P)-binding Rossmann-fold domains"/>
    <property type="match status" value="1"/>
</dbReference>
<evidence type="ECO:0000256" key="3">
    <source>
        <dbReference type="ARBA" id="ARBA00023141"/>
    </source>
</evidence>
<evidence type="ECO:0000256" key="2">
    <source>
        <dbReference type="ARBA" id="ARBA00023002"/>
    </source>
</evidence>
<dbReference type="OrthoDB" id="7873617at2"/>
<proteinExistence type="predicted"/>
<dbReference type="GO" id="GO:0050661">
    <property type="term" value="F:NADP binding"/>
    <property type="evidence" value="ECO:0007669"/>
    <property type="project" value="TreeGrafter"/>
</dbReference>
<dbReference type="SUPFAM" id="SSF53223">
    <property type="entry name" value="Aminoacid dehydrogenase-like, N-terminal domain"/>
    <property type="match status" value="1"/>
</dbReference>
<dbReference type="GO" id="GO:0004764">
    <property type="term" value="F:shikimate 3-dehydrogenase (NADP+) activity"/>
    <property type="evidence" value="ECO:0007669"/>
    <property type="project" value="InterPro"/>
</dbReference>
<dbReference type="InterPro" id="IPR013708">
    <property type="entry name" value="Shikimate_DH-bd_N"/>
</dbReference>
<dbReference type="GO" id="GO:0009423">
    <property type="term" value="P:chorismate biosynthetic process"/>
    <property type="evidence" value="ECO:0007669"/>
    <property type="project" value="TreeGrafter"/>
</dbReference>
<keyword evidence="6" id="KW-1185">Reference proteome</keyword>
<accession>A0A1G6BWV8</accession>
<dbReference type="GO" id="GO:0019632">
    <property type="term" value="P:shikimate metabolic process"/>
    <property type="evidence" value="ECO:0007669"/>
    <property type="project" value="TreeGrafter"/>
</dbReference>
<keyword evidence="2" id="KW-0560">Oxidoreductase</keyword>
<dbReference type="InterPro" id="IPR046346">
    <property type="entry name" value="Aminoacid_DH-like_N_sf"/>
</dbReference>
<keyword evidence="3" id="KW-0028">Amino-acid biosynthesis</keyword>
<dbReference type="Pfam" id="PF08501">
    <property type="entry name" value="Shikimate_dh_N"/>
    <property type="match status" value="1"/>
</dbReference>
<dbReference type="Proteomes" id="UP000199071">
    <property type="component" value="Unassembled WGS sequence"/>
</dbReference>
<dbReference type="GO" id="GO:0009073">
    <property type="term" value="P:aromatic amino acid family biosynthetic process"/>
    <property type="evidence" value="ECO:0007669"/>
    <property type="project" value="UniProtKB-KW"/>
</dbReference>
<dbReference type="AlphaFoldDB" id="A0A1G6BWV8"/>
<organism evidence="5 6">
    <name type="scientific">Bauldia litoralis</name>
    <dbReference type="NCBI Taxonomy" id="665467"/>
    <lineage>
        <taxon>Bacteria</taxon>
        <taxon>Pseudomonadati</taxon>
        <taxon>Pseudomonadota</taxon>
        <taxon>Alphaproteobacteria</taxon>
        <taxon>Hyphomicrobiales</taxon>
        <taxon>Kaistiaceae</taxon>
        <taxon>Bauldia</taxon>
    </lineage>
</organism>
<comment type="pathway">
    <text evidence="1">Metabolic intermediate biosynthesis; chorismate biosynthesis; chorismate from D-erythrose 4-phosphate and phosphoenolpyruvate: step 4/7.</text>
</comment>